<feature type="domain" description="CHAD" evidence="2">
    <location>
        <begin position="309"/>
        <end position="593"/>
    </location>
</feature>
<dbReference type="InterPro" id="IPR007899">
    <property type="entry name" value="CHAD_dom"/>
</dbReference>
<dbReference type="PANTHER" id="PTHR39339:SF1">
    <property type="entry name" value="CHAD DOMAIN-CONTAINING PROTEIN"/>
    <property type="match status" value="1"/>
</dbReference>
<dbReference type="Gene3D" id="1.40.20.10">
    <property type="entry name" value="CHAD domain"/>
    <property type="match status" value="1"/>
</dbReference>
<comment type="caution">
    <text evidence="3">The sequence shown here is derived from an EMBL/GenBank/DDBJ whole genome shotgun (WGS) entry which is preliminary data.</text>
</comment>
<dbReference type="EMBL" id="BMFW01000003">
    <property type="protein sequence ID" value="GGH91650.1"/>
    <property type="molecule type" value="Genomic_DNA"/>
</dbReference>
<dbReference type="Pfam" id="PF01928">
    <property type="entry name" value="CYTH"/>
    <property type="match status" value="1"/>
</dbReference>
<evidence type="ECO:0000313" key="4">
    <source>
        <dbReference type="Proteomes" id="UP000643279"/>
    </source>
</evidence>
<dbReference type="InterPro" id="IPR033469">
    <property type="entry name" value="CYTH-like_dom_sf"/>
</dbReference>
<dbReference type="Pfam" id="PF05235">
    <property type="entry name" value="CHAD"/>
    <property type="match status" value="1"/>
</dbReference>
<dbReference type="PROSITE" id="PS51708">
    <property type="entry name" value="CHAD"/>
    <property type="match status" value="1"/>
</dbReference>
<reference evidence="4" key="1">
    <citation type="journal article" date="2019" name="Int. J. Syst. Evol. Microbiol.">
        <title>The Global Catalogue of Microorganisms (GCM) 10K type strain sequencing project: providing services to taxonomists for standard genome sequencing and annotation.</title>
        <authorList>
            <consortium name="The Broad Institute Genomics Platform"/>
            <consortium name="The Broad Institute Genome Sequencing Center for Infectious Disease"/>
            <person name="Wu L."/>
            <person name="Ma J."/>
        </authorList>
    </citation>
    <scope>NUCLEOTIDE SEQUENCE [LARGE SCALE GENOMIC DNA]</scope>
    <source>
        <strain evidence="4">CGMCC 1.12778</strain>
    </source>
</reference>
<dbReference type="PANTHER" id="PTHR39339">
    <property type="entry name" value="SLR1444 PROTEIN"/>
    <property type="match status" value="1"/>
</dbReference>
<dbReference type="SUPFAM" id="SSF55154">
    <property type="entry name" value="CYTH-like phosphatases"/>
    <property type="match status" value="1"/>
</dbReference>
<dbReference type="SMART" id="SM00880">
    <property type="entry name" value="CHAD"/>
    <property type="match status" value="1"/>
</dbReference>
<gene>
    <name evidence="3" type="ORF">GCM10007170_08300</name>
</gene>
<sequence length="597" mass="66152">MDDPGYVQQPADGYRGSRAPARAPSGTRWECESPWSDLSALVRCCEQVLESAYDRRRWAPCGRCCRRQTEEASHGERSYIKADFRGRVDGPGNVMTARDSTEKERKYDPRLRSRIPELTAIPGVDHVGEASETLLEAVYYDTGTLELAARGMTLRRRTGGSDPGWHLKLPVSPDSLTEIQNPLGQPDHVPAELLDHLAAITRGRELSPVARLSTRRSTYPLYGADGKHLADFTDDDVHAVPLGGLGPETQWHEWEFELVRATPKLFSAAKPALKTAGAVPSAHPSKLARALDGSWPEAKATRTNPARKNGPVRDVVTSYVGAQIRQLLTYDPGVRTGAPDSVHQMRSAARRTRSVLRTYRTLFDRETGAGLERELQWLGRVLGRPRDAEVIRERILAHLNNLPDAEAASPALGQLEHELDTTYNAGYQRALTTLNSQRYYRLLDALERVRDTPPTKAKAARKARKSSARLVNKAARRLDKAHQAAKKSQGTTGHDTALHQVRKDAKRLRHAAESAAAIHGKRARTLEKTSHRIQRVLGDHQDSVVARELLHRLAAAPDMAAGTAAVYQALIEQETETAANAEAAYRNLRKKARGRRI</sequence>
<dbReference type="Proteomes" id="UP000643279">
    <property type="component" value="Unassembled WGS sequence"/>
</dbReference>
<proteinExistence type="predicted"/>
<name>A0ABQ2AK21_9MICC</name>
<dbReference type="SMART" id="SM01118">
    <property type="entry name" value="CYTH"/>
    <property type="match status" value="1"/>
</dbReference>
<evidence type="ECO:0000259" key="2">
    <source>
        <dbReference type="PROSITE" id="PS51708"/>
    </source>
</evidence>
<evidence type="ECO:0000256" key="1">
    <source>
        <dbReference type="SAM" id="MobiDB-lite"/>
    </source>
</evidence>
<dbReference type="Gene3D" id="2.40.320.10">
    <property type="entry name" value="Hypothetical Protein Pfu-838710-001"/>
    <property type="match status" value="1"/>
</dbReference>
<evidence type="ECO:0000313" key="3">
    <source>
        <dbReference type="EMBL" id="GGH91650.1"/>
    </source>
</evidence>
<organism evidence="3 4">
    <name type="scientific">Arthrobacter liuii</name>
    <dbReference type="NCBI Taxonomy" id="1476996"/>
    <lineage>
        <taxon>Bacteria</taxon>
        <taxon>Bacillati</taxon>
        <taxon>Actinomycetota</taxon>
        <taxon>Actinomycetes</taxon>
        <taxon>Micrococcales</taxon>
        <taxon>Micrococcaceae</taxon>
        <taxon>Arthrobacter</taxon>
    </lineage>
</organism>
<dbReference type="CDD" id="cd07374">
    <property type="entry name" value="CYTH-like_Pase"/>
    <property type="match status" value="1"/>
</dbReference>
<dbReference type="InterPro" id="IPR038186">
    <property type="entry name" value="CHAD_dom_sf"/>
</dbReference>
<protein>
    <submittedName>
        <fullName evidence="3">CHAD domain-containing protein</fullName>
    </submittedName>
</protein>
<keyword evidence="4" id="KW-1185">Reference proteome</keyword>
<dbReference type="InterPro" id="IPR023577">
    <property type="entry name" value="CYTH_domain"/>
</dbReference>
<feature type="region of interest" description="Disordered" evidence="1">
    <location>
        <begin position="1"/>
        <end position="26"/>
    </location>
</feature>
<accession>A0ABQ2AK21</accession>